<protein>
    <submittedName>
        <fullName evidence="6">Outer membrane protein beta-barrel domain-containing protein</fullName>
    </submittedName>
</protein>
<evidence type="ECO:0000256" key="2">
    <source>
        <dbReference type="ARBA" id="ARBA00023136"/>
    </source>
</evidence>
<organism evidence="6 7">
    <name type="scientific">Daejeonella rubra</name>
    <dbReference type="NCBI Taxonomy" id="990371"/>
    <lineage>
        <taxon>Bacteria</taxon>
        <taxon>Pseudomonadati</taxon>
        <taxon>Bacteroidota</taxon>
        <taxon>Sphingobacteriia</taxon>
        <taxon>Sphingobacteriales</taxon>
        <taxon>Sphingobacteriaceae</taxon>
        <taxon>Daejeonella</taxon>
    </lineage>
</organism>
<keyword evidence="3" id="KW-0998">Cell outer membrane</keyword>
<evidence type="ECO:0000313" key="6">
    <source>
        <dbReference type="EMBL" id="SDM43015.1"/>
    </source>
</evidence>
<keyword evidence="2" id="KW-0472">Membrane</keyword>
<dbReference type="Pfam" id="PF13568">
    <property type="entry name" value="OMP_b-brl_2"/>
    <property type="match status" value="1"/>
</dbReference>
<dbReference type="InterPro" id="IPR025665">
    <property type="entry name" value="Beta-barrel_OMP_2"/>
</dbReference>
<dbReference type="GO" id="GO:0019867">
    <property type="term" value="C:outer membrane"/>
    <property type="evidence" value="ECO:0007669"/>
    <property type="project" value="InterPro"/>
</dbReference>
<dbReference type="OrthoDB" id="791021at2"/>
<keyword evidence="7" id="KW-1185">Reference proteome</keyword>
<name>A0A1G9T7F3_9SPHI</name>
<feature type="compositionally biased region" description="Polar residues" evidence="4">
    <location>
        <begin position="191"/>
        <end position="203"/>
    </location>
</feature>
<dbReference type="EMBL" id="FNHH01000012">
    <property type="protein sequence ID" value="SDM43015.1"/>
    <property type="molecule type" value="Genomic_DNA"/>
</dbReference>
<gene>
    <name evidence="6" type="ORF">SAMN05421813_11218</name>
</gene>
<dbReference type="InterPro" id="IPR011662">
    <property type="entry name" value="Secretin/TonB_short_N"/>
</dbReference>
<evidence type="ECO:0000259" key="5">
    <source>
        <dbReference type="SMART" id="SM00965"/>
    </source>
</evidence>
<dbReference type="RefSeq" id="WP_090704409.1">
    <property type="nucleotide sequence ID" value="NZ_FNHH01000012.1"/>
</dbReference>
<dbReference type="Gene3D" id="3.55.50.30">
    <property type="match status" value="1"/>
</dbReference>
<dbReference type="Proteomes" id="UP000199226">
    <property type="component" value="Unassembled WGS sequence"/>
</dbReference>
<feature type="compositionally biased region" description="Polar residues" evidence="4">
    <location>
        <begin position="155"/>
        <end position="181"/>
    </location>
</feature>
<dbReference type="Pfam" id="PF07660">
    <property type="entry name" value="STN"/>
    <property type="match status" value="1"/>
</dbReference>
<sequence>MKLIYLLLTFILFNTCSVYSQITFTGNNVPLKTVFSAIQKQTGYGFFYDPALLAESKPLTLNFQNAPLSDVLALVFKNQPLEYSIENKTILISKKIIPVNAKKKTAAKPNSVEPKALTVDQAADSAKPEDQKTTLSGSMPDKNADPSPKVFADSLTINGDKPTTTQSTLTAPGNTDSSGQPADSPELVKPQSGQTVSNLSKSQENSKKTLFPLALSLDGEKRISFGFKGGLNKSTINATDNDGSKSGYTGLELYGGFFADTRLTSKFNLGTELIFSFTESFHFIELPFHLKYNIKEKWNVMAGPKLDFIADGTWDYEEDKFKRFGLSAEVGSQYKLNQLFFIELKYAYGLTPQIKSMWMSFYDGHRNTIRLGLGVNFGKNEAIEKVSKELGPMRIRTALNAGTALTSGYDVVVGADLRIQKNISSASTGMLTVGYNHYSLKSGFIETNIAYFPVKAGLKLFPTSGIYIAPEAGIAIGTKSEAFTYPIIYAAGIGKETKNGFDISLRYEKMTGRIYDYLDEIKRPAQLALRVEYGFNLNSGKAKSGAFSAVKEEPAATGKFKKAVFVEFLGNSPIISGNFDMRLKPDRNDGFGLRAGGGISGNYITIPLGLNYIIGKKRSGFETGIGITPAVRISEDQDINGNPNGARFDAVGFLNAGYRLQSRNGFMLRANASVAYGNSYFIFGWPGLSIGYTFK</sequence>
<dbReference type="AlphaFoldDB" id="A0A1G9T7F3"/>
<feature type="region of interest" description="Disordered" evidence="4">
    <location>
        <begin position="103"/>
        <end position="203"/>
    </location>
</feature>
<keyword evidence="1" id="KW-0813">Transport</keyword>
<evidence type="ECO:0000313" key="7">
    <source>
        <dbReference type="Proteomes" id="UP000199226"/>
    </source>
</evidence>
<evidence type="ECO:0000256" key="4">
    <source>
        <dbReference type="SAM" id="MobiDB-lite"/>
    </source>
</evidence>
<evidence type="ECO:0000256" key="3">
    <source>
        <dbReference type="ARBA" id="ARBA00023237"/>
    </source>
</evidence>
<reference evidence="7" key="1">
    <citation type="submission" date="2016-10" db="EMBL/GenBank/DDBJ databases">
        <authorList>
            <person name="Varghese N."/>
            <person name="Submissions S."/>
        </authorList>
    </citation>
    <scope>NUCLEOTIDE SEQUENCE [LARGE SCALE GENOMIC DNA]</scope>
    <source>
        <strain evidence="7">DSM 24536</strain>
    </source>
</reference>
<feature type="domain" description="Secretin/TonB short N-terminal" evidence="5">
    <location>
        <begin position="44"/>
        <end position="95"/>
    </location>
</feature>
<dbReference type="SMART" id="SM00965">
    <property type="entry name" value="STN"/>
    <property type="match status" value="1"/>
</dbReference>
<proteinExistence type="predicted"/>
<evidence type="ECO:0000256" key="1">
    <source>
        <dbReference type="ARBA" id="ARBA00022448"/>
    </source>
</evidence>
<dbReference type="STRING" id="990371.SAMN05421813_11218"/>
<accession>A0A1G9T7F3</accession>